<dbReference type="InterPro" id="IPR007492">
    <property type="entry name" value="LytTR_DNA-bd_dom"/>
</dbReference>
<dbReference type="PROSITE" id="PS50110">
    <property type="entry name" value="RESPONSE_REGULATORY"/>
    <property type="match status" value="1"/>
</dbReference>
<dbReference type="SMART" id="SM00448">
    <property type="entry name" value="REC"/>
    <property type="match status" value="1"/>
</dbReference>
<evidence type="ECO:0000313" key="6">
    <source>
        <dbReference type="EMBL" id="ATL90560.1"/>
    </source>
</evidence>
<feature type="modified residue" description="4-aspartylphosphate" evidence="3">
    <location>
        <position position="60"/>
    </location>
</feature>
<accession>A0A291TBY6</accession>
<evidence type="ECO:0000256" key="2">
    <source>
        <dbReference type="ARBA" id="ARBA00024867"/>
    </source>
</evidence>
<dbReference type="EMBL" id="CP023819">
    <property type="protein sequence ID" value="ATL90560.1"/>
    <property type="molecule type" value="Genomic_DNA"/>
</dbReference>
<evidence type="ECO:0000313" key="7">
    <source>
        <dbReference type="Proteomes" id="UP000223709"/>
    </source>
</evidence>
<comment type="function">
    <text evidence="2">May play the central regulatory role in sporulation. It may be an element of the effector pathway responsible for the activation of sporulation genes in response to nutritional stress. Spo0A may act in concert with spo0H (a sigma factor) to control the expression of some genes that are critical to the sporulation process.</text>
</comment>
<dbReference type="AlphaFoldDB" id="A0A291TBY6"/>
<dbReference type="Gene3D" id="3.40.50.2300">
    <property type="match status" value="1"/>
</dbReference>
<proteinExistence type="predicted"/>
<dbReference type="PANTHER" id="PTHR37299">
    <property type="entry name" value="TRANSCRIPTIONAL REGULATOR-RELATED"/>
    <property type="match status" value="1"/>
</dbReference>
<dbReference type="PANTHER" id="PTHR37299:SF1">
    <property type="entry name" value="STAGE 0 SPORULATION PROTEIN A HOMOLOG"/>
    <property type="match status" value="1"/>
</dbReference>
<dbReference type="SUPFAM" id="SSF52172">
    <property type="entry name" value="CheY-like"/>
    <property type="match status" value="1"/>
</dbReference>
<dbReference type="SMART" id="SM00850">
    <property type="entry name" value="LytTR"/>
    <property type="match status" value="1"/>
</dbReference>
<keyword evidence="6" id="KW-0238">DNA-binding</keyword>
<organism evidence="6 7">
    <name type="scientific">Faecalibacterium prausnitzii</name>
    <dbReference type="NCBI Taxonomy" id="853"/>
    <lineage>
        <taxon>Bacteria</taxon>
        <taxon>Bacillati</taxon>
        <taxon>Bacillota</taxon>
        <taxon>Clostridia</taxon>
        <taxon>Eubacteriales</taxon>
        <taxon>Oscillospiraceae</taxon>
        <taxon>Faecalibacterium</taxon>
    </lineage>
</organism>
<reference evidence="6 7" key="1">
    <citation type="submission" date="2017-10" db="EMBL/GenBank/DDBJ databases">
        <title>Complete Genome Sequence of Faecalibacterium prausnitzii isolated from the gut of healthy adult Indian.</title>
        <authorList>
            <person name="Bag S."/>
            <person name="Ghosh T.S."/>
            <person name="Das B."/>
        </authorList>
    </citation>
    <scope>NUCLEOTIDE SEQUENCE [LARGE SCALE GENOMIC DNA]</scope>
    <source>
        <strain evidence="6 7">Indica</strain>
    </source>
</reference>
<gene>
    <name evidence="6" type="ORF">CRH10_09745</name>
</gene>
<dbReference type="Pfam" id="PF04397">
    <property type="entry name" value="LytTR"/>
    <property type="match status" value="1"/>
</dbReference>
<keyword evidence="3" id="KW-0597">Phosphoprotein</keyword>
<dbReference type="Pfam" id="PF00072">
    <property type="entry name" value="Response_reg"/>
    <property type="match status" value="1"/>
</dbReference>
<feature type="domain" description="Response regulatory" evidence="4">
    <location>
        <begin position="4"/>
        <end position="123"/>
    </location>
</feature>
<evidence type="ECO:0000259" key="4">
    <source>
        <dbReference type="PROSITE" id="PS50110"/>
    </source>
</evidence>
<dbReference type="GO" id="GO:0003677">
    <property type="term" value="F:DNA binding"/>
    <property type="evidence" value="ECO:0007669"/>
    <property type="project" value="UniProtKB-KW"/>
</dbReference>
<dbReference type="Gene3D" id="2.40.50.1020">
    <property type="entry name" value="LytTr DNA-binding domain"/>
    <property type="match status" value="1"/>
</dbReference>
<feature type="domain" description="HTH LytTR-type" evidence="5">
    <location>
        <begin position="133"/>
        <end position="230"/>
    </location>
</feature>
<dbReference type="Proteomes" id="UP000223709">
    <property type="component" value="Chromosome"/>
</dbReference>
<sequence length="232" mass="26503">MSYRAAICDDSTTDAEFVGSILHQWAAERGIEVESERFASADAFLFRYAEDKSFDLLLLDVEMPGTDGVTLAKTVRQENEAVQIVFITGYSDYIAEGYDVAALHYLVKPVSREKLFAVLDRAWEKHRRNARCLNLELSGELVRLPLYEVWYLDVHQNYVTVHARQDYTVKRTLGEFEAQLDEGFLRVGRGMILNLKQIRRVTKKEVVLADGTALPLPRGAYEPLNRAIIERT</sequence>
<dbReference type="GO" id="GO:0000156">
    <property type="term" value="F:phosphorelay response regulator activity"/>
    <property type="evidence" value="ECO:0007669"/>
    <property type="project" value="InterPro"/>
</dbReference>
<protein>
    <recommendedName>
        <fullName evidence="1">Stage 0 sporulation protein A homolog</fullName>
    </recommendedName>
</protein>
<dbReference type="RefSeq" id="WP_098924326.1">
    <property type="nucleotide sequence ID" value="NZ_CP023819.1"/>
</dbReference>
<evidence type="ECO:0000256" key="3">
    <source>
        <dbReference type="PROSITE-ProRule" id="PRU00169"/>
    </source>
</evidence>
<evidence type="ECO:0000256" key="1">
    <source>
        <dbReference type="ARBA" id="ARBA00018672"/>
    </source>
</evidence>
<dbReference type="InterPro" id="IPR001789">
    <property type="entry name" value="Sig_transdc_resp-reg_receiver"/>
</dbReference>
<dbReference type="PROSITE" id="PS50930">
    <property type="entry name" value="HTH_LYTTR"/>
    <property type="match status" value="1"/>
</dbReference>
<dbReference type="InterPro" id="IPR046947">
    <property type="entry name" value="LytR-like"/>
</dbReference>
<evidence type="ECO:0000259" key="5">
    <source>
        <dbReference type="PROSITE" id="PS50930"/>
    </source>
</evidence>
<dbReference type="InterPro" id="IPR011006">
    <property type="entry name" value="CheY-like_superfamily"/>
</dbReference>
<name>A0A291TBY6_9FIRM</name>